<dbReference type="SUPFAM" id="SSF48498">
    <property type="entry name" value="Tetracyclin repressor-like, C-terminal domain"/>
    <property type="match status" value="1"/>
</dbReference>
<evidence type="ECO:0000313" key="6">
    <source>
        <dbReference type="EMBL" id="MBB6037262.1"/>
    </source>
</evidence>
<dbReference type="PANTHER" id="PTHR30055">
    <property type="entry name" value="HTH-TYPE TRANSCRIPTIONAL REGULATOR RUTR"/>
    <property type="match status" value="1"/>
</dbReference>
<name>A0A841FUN5_9ACTN</name>
<dbReference type="PRINTS" id="PR00455">
    <property type="entry name" value="HTHTETR"/>
</dbReference>
<dbReference type="GO" id="GO:0045892">
    <property type="term" value="P:negative regulation of DNA-templated transcription"/>
    <property type="evidence" value="ECO:0007669"/>
    <property type="project" value="UniProtKB-ARBA"/>
</dbReference>
<organism evidence="6 7">
    <name type="scientific">Phytomonospora endophytica</name>
    <dbReference type="NCBI Taxonomy" id="714109"/>
    <lineage>
        <taxon>Bacteria</taxon>
        <taxon>Bacillati</taxon>
        <taxon>Actinomycetota</taxon>
        <taxon>Actinomycetes</taxon>
        <taxon>Micromonosporales</taxon>
        <taxon>Micromonosporaceae</taxon>
        <taxon>Phytomonospora</taxon>
    </lineage>
</organism>
<sequence>MTPSAPAPTRGRIDKRRAILDAAITVFARDGYAQASVDAIAAEARVAKPTIYNHLGGKENLFRTAMVEAAEESRRKVLATLEGFPTDPAGPEALRTDLNAIAWQLVDCMRSAAGWAMSRLLYAEAARFPDVYDAVQAEGGRQVNDALAGRLARLANAGHLEIPDPLRAARHFMALISADIPGLSALGTRAVADKVLRESIADGVDTFLRAFAKA</sequence>
<feature type="DNA-binding region" description="H-T-H motif" evidence="4">
    <location>
        <begin position="36"/>
        <end position="55"/>
    </location>
</feature>
<proteinExistence type="predicted"/>
<evidence type="ECO:0000256" key="3">
    <source>
        <dbReference type="ARBA" id="ARBA00023163"/>
    </source>
</evidence>
<accession>A0A841FUN5</accession>
<dbReference type="RefSeq" id="WP_184790068.1">
    <property type="nucleotide sequence ID" value="NZ_BONT01000107.1"/>
</dbReference>
<dbReference type="Proteomes" id="UP000548476">
    <property type="component" value="Unassembled WGS sequence"/>
</dbReference>
<dbReference type="SUPFAM" id="SSF46689">
    <property type="entry name" value="Homeodomain-like"/>
    <property type="match status" value="1"/>
</dbReference>
<dbReference type="EMBL" id="JACHGT010000011">
    <property type="protein sequence ID" value="MBB6037262.1"/>
    <property type="molecule type" value="Genomic_DNA"/>
</dbReference>
<evidence type="ECO:0000259" key="5">
    <source>
        <dbReference type="PROSITE" id="PS50977"/>
    </source>
</evidence>
<evidence type="ECO:0000313" key="7">
    <source>
        <dbReference type="Proteomes" id="UP000548476"/>
    </source>
</evidence>
<dbReference type="AlphaFoldDB" id="A0A841FUN5"/>
<evidence type="ECO:0000256" key="2">
    <source>
        <dbReference type="ARBA" id="ARBA00023125"/>
    </source>
</evidence>
<dbReference type="PROSITE" id="PS50977">
    <property type="entry name" value="HTH_TETR_2"/>
    <property type="match status" value="1"/>
</dbReference>
<dbReference type="PANTHER" id="PTHR30055:SF146">
    <property type="entry name" value="HTH-TYPE TRANSCRIPTIONAL DUAL REGULATOR CECR"/>
    <property type="match status" value="1"/>
</dbReference>
<dbReference type="InterPro" id="IPR050109">
    <property type="entry name" value="HTH-type_TetR-like_transc_reg"/>
</dbReference>
<dbReference type="GO" id="GO:0003700">
    <property type="term" value="F:DNA-binding transcription factor activity"/>
    <property type="evidence" value="ECO:0007669"/>
    <property type="project" value="TreeGrafter"/>
</dbReference>
<dbReference type="InterPro" id="IPR009057">
    <property type="entry name" value="Homeodomain-like_sf"/>
</dbReference>
<feature type="domain" description="HTH tetR-type" evidence="5">
    <location>
        <begin position="13"/>
        <end position="73"/>
    </location>
</feature>
<reference evidence="6 7" key="1">
    <citation type="submission" date="2020-08" db="EMBL/GenBank/DDBJ databases">
        <title>Genomic Encyclopedia of Type Strains, Phase IV (KMG-IV): sequencing the most valuable type-strain genomes for metagenomic binning, comparative biology and taxonomic classification.</title>
        <authorList>
            <person name="Goeker M."/>
        </authorList>
    </citation>
    <scope>NUCLEOTIDE SEQUENCE [LARGE SCALE GENOMIC DNA]</scope>
    <source>
        <strain evidence="6 7">YIM 65646</strain>
    </source>
</reference>
<gene>
    <name evidence="6" type="ORF">HNR73_005135</name>
</gene>
<protein>
    <submittedName>
        <fullName evidence="6">AcrR family transcriptional regulator</fullName>
    </submittedName>
</protein>
<keyword evidence="2 4" id="KW-0238">DNA-binding</keyword>
<keyword evidence="1" id="KW-0805">Transcription regulation</keyword>
<dbReference type="InterPro" id="IPR036271">
    <property type="entry name" value="Tet_transcr_reg_TetR-rel_C_sf"/>
</dbReference>
<comment type="caution">
    <text evidence="6">The sequence shown here is derived from an EMBL/GenBank/DDBJ whole genome shotgun (WGS) entry which is preliminary data.</text>
</comment>
<keyword evidence="3" id="KW-0804">Transcription</keyword>
<dbReference type="InterPro" id="IPR001647">
    <property type="entry name" value="HTH_TetR"/>
</dbReference>
<dbReference type="Pfam" id="PF00440">
    <property type="entry name" value="TetR_N"/>
    <property type="match status" value="1"/>
</dbReference>
<dbReference type="Gene3D" id="1.10.357.10">
    <property type="entry name" value="Tetracycline Repressor, domain 2"/>
    <property type="match status" value="1"/>
</dbReference>
<evidence type="ECO:0000256" key="1">
    <source>
        <dbReference type="ARBA" id="ARBA00023015"/>
    </source>
</evidence>
<dbReference type="Gene3D" id="1.10.10.60">
    <property type="entry name" value="Homeodomain-like"/>
    <property type="match status" value="1"/>
</dbReference>
<evidence type="ECO:0000256" key="4">
    <source>
        <dbReference type="PROSITE-ProRule" id="PRU00335"/>
    </source>
</evidence>
<dbReference type="Pfam" id="PF14246">
    <property type="entry name" value="TetR_C_7"/>
    <property type="match status" value="1"/>
</dbReference>
<keyword evidence="7" id="KW-1185">Reference proteome</keyword>
<dbReference type="FunFam" id="1.10.10.60:FF:000141">
    <property type="entry name" value="TetR family transcriptional regulator"/>
    <property type="match status" value="1"/>
</dbReference>
<dbReference type="GO" id="GO:0000976">
    <property type="term" value="F:transcription cis-regulatory region binding"/>
    <property type="evidence" value="ECO:0007669"/>
    <property type="project" value="TreeGrafter"/>
</dbReference>
<dbReference type="InterPro" id="IPR039536">
    <property type="entry name" value="TetR_C_Proteobacteria"/>
</dbReference>